<organism evidence="4 5">
    <name type="scientific">Thermothelomyces thermophilus (strain ATCC 42464 / BCRC 31852 / DSM 1799)</name>
    <name type="common">Sporotrichum thermophile</name>
    <dbReference type="NCBI Taxonomy" id="573729"/>
    <lineage>
        <taxon>Eukaryota</taxon>
        <taxon>Fungi</taxon>
        <taxon>Dikarya</taxon>
        <taxon>Ascomycota</taxon>
        <taxon>Pezizomycotina</taxon>
        <taxon>Sordariomycetes</taxon>
        <taxon>Sordariomycetidae</taxon>
        <taxon>Sordariales</taxon>
        <taxon>Chaetomiaceae</taxon>
        <taxon>Thermothelomyces</taxon>
    </lineage>
</organism>
<reference evidence="4 5" key="1">
    <citation type="journal article" date="2011" name="Nat. Biotechnol.">
        <title>Comparative genomic analysis of the thermophilic biomass-degrading fungi Myceliophthora thermophila and Thielavia terrestris.</title>
        <authorList>
            <person name="Berka R.M."/>
            <person name="Grigoriev I.V."/>
            <person name="Otillar R."/>
            <person name="Salamov A."/>
            <person name="Grimwood J."/>
            <person name="Reid I."/>
            <person name="Ishmael N."/>
            <person name="John T."/>
            <person name="Darmond C."/>
            <person name="Moisan M.-C."/>
            <person name="Henrissat B."/>
            <person name="Coutinho P.M."/>
            <person name="Lombard V."/>
            <person name="Natvig D.O."/>
            <person name="Lindquist E."/>
            <person name="Schmutz J."/>
            <person name="Lucas S."/>
            <person name="Harris P."/>
            <person name="Powlowski J."/>
            <person name="Bellemare A."/>
            <person name="Taylor D."/>
            <person name="Butler G."/>
            <person name="de Vries R.P."/>
            <person name="Allijn I.E."/>
            <person name="van den Brink J."/>
            <person name="Ushinsky S."/>
            <person name="Storms R."/>
            <person name="Powell A.J."/>
            <person name="Paulsen I.T."/>
            <person name="Elbourne L.D.H."/>
            <person name="Baker S.E."/>
            <person name="Magnuson J."/>
            <person name="LaBoissiere S."/>
            <person name="Clutterbuck A.J."/>
            <person name="Martinez D."/>
            <person name="Wogulis M."/>
            <person name="de Leon A.L."/>
            <person name="Rey M.W."/>
            <person name="Tsang A."/>
        </authorList>
    </citation>
    <scope>NUCLEOTIDE SEQUENCE [LARGE SCALE GENOMIC DNA]</scope>
    <source>
        <strain evidence="5">ATCC 42464 / BCRC 31852 / DSM 1799</strain>
    </source>
</reference>
<dbReference type="EMBL" id="CP003003">
    <property type="protein sequence ID" value="AEO57125.1"/>
    <property type="molecule type" value="Genomic_DNA"/>
</dbReference>
<dbReference type="GO" id="GO:0016616">
    <property type="term" value="F:oxidoreductase activity, acting on the CH-OH group of donors, NAD or NADP as acceptor"/>
    <property type="evidence" value="ECO:0007669"/>
    <property type="project" value="TreeGrafter"/>
</dbReference>
<sequence>MTTTTTPFKPTPISNPFIPPGALVLVTGANGLIASHVADQLLAHGYRVRGTVRSATRCAYLTDLFSARHGPGLFELLEVPDVAAPGAWMAAVRGVSGVAHVLGSSDLAVADADRGAAEELTWQTGLLEAAAAEPGIRSVVFTSSAWAAWTPNASRKVRLTGESWNEEAVALARDKSVNARSKGLAVFMALKTLVEQGVWEWVEKNKPGYAFNTVLPDTVLGECLDPANQGIPSTAGMAYWVWKNTNVDVLNMLQPQWFVDCRDTGRLYVALLATTPVVTGERIFGFGERYSFFRVAEILKELYPDHADKMAKVKDFGWDQTEVPNQRGAELLARLGQHTGWRSLEESVKDNAESWLKLER</sequence>
<proteinExistence type="inferred from homology"/>
<evidence type="ECO:0000313" key="4">
    <source>
        <dbReference type="EMBL" id="AEO57125.1"/>
    </source>
</evidence>
<dbReference type="Proteomes" id="UP000007322">
    <property type="component" value="Chromosome 2"/>
</dbReference>
<dbReference type="PANTHER" id="PTHR10366:SF562">
    <property type="entry name" value="ALDEHYDE REDUCTASE II (AFU_ORTHOLOGUE AFUA_1G11360)"/>
    <property type="match status" value="1"/>
</dbReference>
<feature type="domain" description="NAD-dependent epimerase/dehydratase" evidence="3">
    <location>
        <begin position="24"/>
        <end position="145"/>
    </location>
</feature>
<dbReference type="OMA" id="IWENKHM"/>
<dbReference type="STRING" id="573729.G2Q8Y0"/>
<dbReference type="OrthoDB" id="2735536at2759"/>
<accession>G2Q8Y0</accession>
<comment type="similarity">
    <text evidence="2">Belongs to the NAD(P)-dependent epimerase/dehydratase family. Dihydroflavonol-4-reductase subfamily.</text>
</comment>
<dbReference type="SUPFAM" id="SSF51735">
    <property type="entry name" value="NAD(P)-binding Rossmann-fold domains"/>
    <property type="match status" value="1"/>
</dbReference>
<dbReference type="RefSeq" id="XP_003662370.1">
    <property type="nucleotide sequence ID" value="XM_003662322.1"/>
</dbReference>
<evidence type="ECO:0000256" key="2">
    <source>
        <dbReference type="ARBA" id="ARBA00023445"/>
    </source>
</evidence>
<dbReference type="InterPro" id="IPR050425">
    <property type="entry name" value="NAD(P)_dehydrat-like"/>
</dbReference>
<dbReference type="Pfam" id="PF01370">
    <property type="entry name" value="Epimerase"/>
    <property type="match status" value="1"/>
</dbReference>
<dbReference type="VEuPathDB" id="FungiDB:MYCTH_2143420"/>
<dbReference type="InterPro" id="IPR001509">
    <property type="entry name" value="Epimerase_deHydtase"/>
</dbReference>
<keyword evidence="1" id="KW-0560">Oxidoreductase</keyword>
<dbReference type="HOGENOM" id="CLU_007383_9_2_1"/>
<dbReference type="AlphaFoldDB" id="G2Q8Y0"/>
<dbReference type="FunFam" id="3.40.50.720:FF:000426">
    <property type="entry name" value="Aldehyde reductase 2"/>
    <property type="match status" value="1"/>
</dbReference>
<name>G2Q8Y0_THET4</name>
<evidence type="ECO:0000256" key="1">
    <source>
        <dbReference type="ARBA" id="ARBA00023002"/>
    </source>
</evidence>
<protein>
    <recommendedName>
        <fullName evidence="3">NAD-dependent epimerase/dehydratase domain-containing protein</fullName>
    </recommendedName>
</protein>
<dbReference type="InParanoid" id="G2Q8Y0"/>
<gene>
    <name evidence="4" type="ORF">MYCTH_2143420</name>
</gene>
<dbReference type="KEGG" id="mtm:MYCTH_2143420"/>
<dbReference type="Gene3D" id="3.40.50.720">
    <property type="entry name" value="NAD(P)-binding Rossmann-like Domain"/>
    <property type="match status" value="1"/>
</dbReference>
<evidence type="ECO:0000313" key="5">
    <source>
        <dbReference type="Proteomes" id="UP000007322"/>
    </source>
</evidence>
<dbReference type="InterPro" id="IPR036291">
    <property type="entry name" value="NAD(P)-bd_dom_sf"/>
</dbReference>
<dbReference type="GeneID" id="11512423"/>
<evidence type="ECO:0000259" key="3">
    <source>
        <dbReference type="Pfam" id="PF01370"/>
    </source>
</evidence>
<dbReference type="eggNOG" id="KOG1502">
    <property type="taxonomic scope" value="Eukaryota"/>
</dbReference>
<dbReference type="PANTHER" id="PTHR10366">
    <property type="entry name" value="NAD DEPENDENT EPIMERASE/DEHYDRATASE"/>
    <property type="match status" value="1"/>
</dbReference>
<keyword evidence="5" id="KW-1185">Reference proteome</keyword>